<proteinExistence type="predicted"/>
<dbReference type="Gene3D" id="1.10.1750.10">
    <property type="match status" value="1"/>
</dbReference>
<dbReference type="OrthoDB" id="1162197at2"/>
<dbReference type="InterPro" id="IPR010921">
    <property type="entry name" value="Trp_repressor/repl_initiator"/>
</dbReference>
<dbReference type="SUPFAM" id="SSF48295">
    <property type="entry name" value="TrpR-like"/>
    <property type="match status" value="1"/>
</dbReference>
<dbReference type="EMBL" id="SRSO01000006">
    <property type="protein sequence ID" value="TGV03596.1"/>
    <property type="molecule type" value="Genomic_DNA"/>
</dbReference>
<organism evidence="1 2">
    <name type="scientific">Flavivirga rizhaonensis</name>
    <dbReference type="NCBI Taxonomy" id="2559571"/>
    <lineage>
        <taxon>Bacteria</taxon>
        <taxon>Pseudomonadati</taxon>
        <taxon>Bacteroidota</taxon>
        <taxon>Flavobacteriia</taxon>
        <taxon>Flavobacteriales</taxon>
        <taxon>Flavobacteriaceae</taxon>
        <taxon>Flavivirga</taxon>
    </lineage>
</organism>
<reference evidence="1 2" key="1">
    <citation type="submission" date="2019-04" db="EMBL/GenBank/DDBJ databases">
        <authorList>
            <person name="Liu A."/>
        </authorList>
    </citation>
    <scope>NUCLEOTIDE SEQUENCE [LARGE SCALE GENOMIC DNA]</scope>
    <source>
        <strain evidence="1 2">RZ03</strain>
    </source>
</reference>
<evidence type="ECO:0008006" key="3">
    <source>
        <dbReference type="Google" id="ProtNLM"/>
    </source>
</evidence>
<dbReference type="GO" id="GO:0043565">
    <property type="term" value="F:sequence-specific DNA binding"/>
    <property type="evidence" value="ECO:0007669"/>
    <property type="project" value="InterPro"/>
</dbReference>
<dbReference type="AlphaFoldDB" id="A0A4S1DZB1"/>
<name>A0A4S1DZB1_9FLAO</name>
<accession>A0A4S1DZB1</accession>
<keyword evidence="2" id="KW-1185">Reference proteome</keyword>
<evidence type="ECO:0000313" key="1">
    <source>
        <dbReference type="EMBL" id="TGV03596.1"/>
    </source>
</evidence>
<comment type="caution">
    <text evidence="1">The sequence shown here is derived from an EMBL/GenBank/DDBJ whole genome shotgun (WGS) entry which is preliminary data.</text>
</comment>
<protein>
    <recommendedName>
        <fullName evidence="3">Chromosomal replication initiator DnaA C-terminal domain-containing protein</fullName>
    </recommendedName>
</protein>
<dbReference type="RefSeq" id="WP_135876290.1">
    <property type="nucleotide sequence ID" value="NZ_SRSO01000006.1"/>
</dbReference>
<evidence type="ECO:0000313" key="2">
    <source>
        <dbReference type="Proteomes" id="UP000307602"/>
    </source>
</evidence>
<gene>
    <name evidence="1" type="ORF">EM932_06105</name>
</gene>
<dbReference type="Proteomes" id="UP000307602">
    <property type="component" value="Unassembled WGS sequence"/>
</dbReference>
<sequence length="150" mass="17753">MKRTVYDYHDLQQSIDTLIGKFGLNKTIEVIDNLSGNTELQSKDSEKVKLLLVFIISQAIEVFNLQEEHFYSSTIQEYREARMACYYLLKKYTKTSYAKIGENFKQSKRAILYNYHKCDEILSIPQYYKTFVEKFKTLENNTINFIAKLN</sequence>